<gene>
    <name evidence="3" type="ORF">IAB67_09055</name>
</gene>
<feature type="coiled-coil region" evidence="1">
    <location>
        <begin position="248"/>
        <end position="275"/>
    </location>
</feature>
<dbReference type="PROSITE" id="PS51257">
    <property type="entry name" value="PROKAR_LIPOPROTEIN"/>
    <property type="match status" value="1"/>
</dbReference>
<evidence type="ECO:0000256" key="1">
    <source>
        <dbReference type="SAM" id="Coils"/>
    </source>
</evidence>
<sequence>MERIGRIPAVVLALLMTLGLAGCSTDAAEYLAEVQAVSEWTCWETETTVEASFTSDNASELREVVEAAQAELSFTVQTDRQQGEGNIFGALSVDVSDLDVYGAQTDLQARYEMQPVYLQDSIVYAPVKLVHDLAEFEGIYVDGLQTLDAIEQEYIAIDSGLAEQNLAALDVLGTAALTPEQARELGGLLQDYTTDLRARKNGRSYTLSGEIEQLPAELLQLYSFIFNNVQQIDDILGLGMDGETLASLLELAQELDNAQAEIEAMTDMMNEAGIEGSFSIKTTFADRTATERLGVTLTIRDWGTLELAVDSTTTHLNAIEQEIPDATEPMSAIELENLINGWTEENTPASAYIDLETGWMSTSYWDETPVYGYTECPLYMQNGEYLFGFRALMEGMGFGVDYDPDGDVIYFVDQTGGRTAMDLYELNGQSFITIDQLLELGFVTEIDTEWLTVSIEYQPGAEQSPLLQ</sequence>
<comment type="caution">
    <text evidence="3">The sequence shown here is derived from an EMBL/GenBank/DDBJ whole genome shotgun (WGS) entry which is preliminary data.</text>
</comment>
<dbReference type="Proteomes" id="UP000824073">
    <property type="component" value="Unassembled WGS sequence"/>
</dbReference>
<reference evidence="3" key="1">
    <citation type="submission" date="2020-10" db="EMBL/GenBank/DDBJ databases">
        <authorList>
            <person name="Gilroy R."/>
        </authorList>
    </citation>
    <scope>NUCLEOTIDE SEQUENCE</scope>
    <source>
        <strain evidence="3">CHK191-8634</strain>
    </source>
</reference>
<keyword evidence="2" id="KW-0732">Signal</keyword>
<proteinExistence type="predicted"/>
<protein>
    <recommendedName>
        <fullName evidence="5">Copper amine oxidase-like N-terminal domain-containing protein</fullName>
    </recommendedName>
</protein>
<evidence type="ECO:0000313" key="3">
    <source>
        <dbReference type="EMBL" id="HIU44429.1"/>
    </source>
</evidence>
<dbReference type="EMBL" id="DVMR01000066">
    <property type="protein sequence ID" value="HIU44429.1"/>
    <property type="molecule type" value="Genomic_DNA"/>
</dbReference>
<evidence type="ECO:0000313" key="4">
    <source>
        <dbReference type="Proteomes" id="UP000824073"/>
    </source>
</evidence>
<reference evidence="3" key="2">
    <citation type="journal article" date="2021" name="PeerJ">
        <title>Extensive microbial diversity within the chicken gut microbiome revealed by metagenomics and culture.</title>
        <authorList>
            <person name="Gilroy R."/>
            <person name="Ravi A."/>
            <person name="Getino M."/>
            <person name="Pursley I."/>
            <person name="Horton D.L."/>
            <person name="Alikhan N.F."/>
            <person name="Baker D."/>
            <person name="Gharbi K."/>
            <person name="Hall N."/>
            <person name="Watson M."/>
            <person name="Adriaenssens E.M."/>
            <person name="Foster-Nyarko E."/>
            <person name="Jarju S."/>
            <person name="Secka A."/>
            <person name="Antonio M."/>
            <person name="Oren A."/>
            <person name="Chaudhuri R.R."/>
            <person name="La Ragione R."/>
            <person name="Hildebrand F."/>
            <person name="Pallen M.J."/>
        </authorList>
    </citation>
    <scope>NUCLEOTIDE SEQUENCE</scope>
    <source>
        <strain evidence="3">CHK191-8634</strain>
    </source>
</reference>
<feature type="signal peptide" evidence="2">
    <location>
        <begin position="1"/>
        <end position="27"/>
    </location>
</feature>
<dbReference type="AlphaFoldDB" id="A0A9D1LM79"/>
<organism evidence="3 4">
    <name type="scientific">Candidatus Ventrousia excrementavium</name>
    <dbReference type="NCBI Taxonomy" id="2840961"/>
    <lineage>
        <taxon>Bacteria</taxon>
        <taxon>Bacillati</taxon>
        <taxon>Bacillota</taxon>
        <taxon>Clostridia</taxon>
        <taxon>Eubacteriales</taxon>
        <taxon>Clostridiaceae</taxon>
        <taxon>Clostridiaceae incertae sedis</taxon>
        <taxon>Candidatus Ventrousia</taxon>
    </lineage>
</organism>
<evidence type="ECO:0000256" key="2">
    <source>
        <dbReference type="SAM" id="SignalP"/>
    </source>
</evidence>
<name>A0A9D1LM79_9CLOT</name>
<keyword evidence="1" id="KW-0175">Coiled coil</keyword>
<accession>A0A9D1LM79</accession>
<feature type="chain" id="PRO_5039522938" description="Copper amine oxidase-like N-terminal domain-containing protein" evidence="2">
    <location>
        <begin position="28"/>
        <end position="468"/>
    </location>
</feature>
<evidence type="ECO:0008006" key="5">
    <source>
        <dbReference type="Google" id="ProtNLM"/>
    </source>
</evidence>